<organism evidence="2">
    <name type="scientific">marine sediment metagenome</name>
    <dbReference type="NCBI Taxonomy" id="412755"/>
    <lineage>
        <taxon>unclassified sequences</taxon>
        <taxon>metagenomes</taxon>
        <taxon>ecological metagenomes</taxon>
    </lineage>
</organism>
<protein>
    <submittedName>
        <fullName evidence="2">Uncharacterized protein</fullName>
    </submittedName>
</protein>
<accession>A0A0F9G654</accession>
<sequence>MKDKIKEFLIIIVIIFGLFGSGVFIAAIWSEDIDAKNAPEEYVCEPERNEPERNEPIRELAKLFKEVLDHEDRLID</sequence>
<feature type="non-terminal residue" evidence="2">
    <location>
        <position position="76"/>
    </location>
</feature>
<name>A0A0F9G654_9ZZZZ</name>
<dbReference type="EMBL" id="LAZR01018982">
    <property type="protein sequence ID" value="KKL94218.1"/>
    <property type="molecule type" value="Genomic_DNA"/>
</dbReference>
<dbReference type="AlphaFoldDB" id="A0A0F9G654"/>
<gene>
    <name evidence="2" type="ORF">LCGC14_1866800</name>
</gene>
<evidence type="ECO:0000256" key="1">
    <source>
        <dbReference type="SAM" id="Phobius"/>
    </source>
</evidence>
<keyword evidence="1" id="KW-1133">Transmembrane helix</keyword>
<feature type="transmembrane region" description="Helical" evidence="1">
    <location>
        <begin position="7"/>
        <end position="29"/>
    </location>
</feature>
<comment type="caution">
    <text evidence="2">The sequence shown here is derived from an EMBL/GenBank/DDBJ whole genome shotgun (WGS) entry which is preliminary data.</text>
</comment>
<evidence type="ECO:0000313" key="2">
    <source>
        <dbReference type="EMBL" id="KKL94218.1"/>
    </source>
</evidence>
<keyword evidence="1" id="KW-0812">Transmembrane</keyword>
<keyword evidence="1" id="KW-0472">Membrane</keyword>
<reference evidence="2" key="1">
    <citation type="journal article" date="2015" name="Nature">
        <title>Complex archaea that bridge the gap between prokaryotes and eukaryotes.</title>
        <authorList>
            <person name="Spang A."/>
            <person name="Saw J.H."/>
            <person name="Jorgensen S.L."/>
            <person name="Zaremba-Niedzwiedzka K."/>
            <person name="Martijn J."/>
            <person name="Lind A.E."/>
            <person name="van Eijk R."/>
            <person name="Schleper C."/>
            <person name="Guy L."/>
            <person name="Ettema T.J."/>
        </authorList>
    </citation>
    <scope>NUCLEOTIDE SEQUENCE</scope>
</reference>
<proteinExistence type="predicted"/>